<dbReference type="GO" id="GO:0008757">
    <property type="term" value="F:S-adenosylmethionine-dependent methyltransferase activity"/>
    <property type="evidence" value="ECO:0007669"/>
    <property type="project" value="InterPro"/>
</dbReference>
<evidence type="ECO:0000259" key="1">
    <source>
        <dbReference type="Pfam" id="PF08241"/>
    </source>
</evidence>
<sequence length="252" mass="28991">MNYLEKQFEIFKENIKNGYSIDDFAAVKVYAQKLFCEKIATMNNNSYLEVGCGGSLSIHYLSKYDNVISYGLDYDDMAIEYSQFLKKQLNSNAVILKGNAFSLPFDDNSIDCVFSIGMIEHYSKEEQFNILTEMARVAKKNLIIGIPNYKESSASYHIIQHGDEEHLDCDLEELANALPSKKVFFDGRGLFIAKKDVDKNEKYKEFIINAYPNLYKDVFLSHDIDDLITHERAASPETRRKHGFIEYFVATI</sequence>
<dbReference type="InterPro" id="IPR013216">
    <property type="entry name" value="Methyltransf_11"/>
</dbReference>
<protein>
    <submittedName>
        <fullName evidence="2">Class I SAM-dependent methyltransferase</fullName>
    </submittedName>
</protein>
<dbReference type="EMBL" id="CP042220">
    <property type="protein sequence ID" value="QDX28688.1"/>
    <property type="molecule type" value="Genomic_DNA"/>
</dbReference>
<dbReference type="Gene3D" id="3.40.50.150">
    <property type="entry name" value="Vaccinia Virus protein VP39"/>
    <property type="match status" value="1"/>
</dbReference>
<name>A0A5B8I185_9GAMM</name>
<dbReference type="STRING" id="568768.GCA_000406125_03615"/>
<accession>A0A5B8I185</accession>
<dbReference type="RefSeq" id="WP_042873202.1">
    <property type="nucleotide sequence ID" value="NZ_CM001975.1"/>
</dbReference>
<dbReference type="AlphaFoldDB" id="A0A5B8I185"/>
<keyword evidence="2" id="KW-0489">Methyltransferase</keyword>
<keyword evidence="2" id="KW-0808">Transferase</keyword>
<dbReference type="GO" id="GO:0032259">
    <property type="term" value="P:methylation"/>
    <property type="evidence" value="ECO:0007669"/>
    <property type="project" value="UniProtKB-KW"/>
</dbReference>
<gene>
    <name evidence="2" type="ORF">Dpoa569_0000356</name>
</gene>
<reference evidence="2 3" key="1">
    <citation type="journal article" date="2019" name="Environ. Microbiol.">
        <title>The phytopathogenic nature of Dickeya aquatica 174/2 and the dynamic early evolution of Dickeya pathogenicity.</title>
        <authorList>
            <person name="Duprey A."/>
            <person name="Taib N."/>
            <person name="Leonard S."/>
            <person name="Garin T."/>
            <person name="Flandrois J.P."/>
            <person name="Nasser W."/>
            <person name="Brochier-Armanet C."/>
            <person name="Reverchon S."/>
        </authorList>
    </citation>
    <scope>NUCLEOTIDE SEQUENCE [LARGE SCALE GENOMIC DNA]</scope>
    <source>
        <strain evidence="2 3">NCPPB 569</strain>
    </source>
</reference>
<dbReference type="KEGG" id="dic:Dpoa569_0000356"/>
<evidence type="ECO:0000313" key="2">
    <source>
        <dbReference type="EMBL" id="QDX28688.1"/>
    </source>
</evidence>
<dbReference type="InterPro" id="IPR029063">
    <property type="entry name" value="SAM-dependent_MTases_sf"/>
</dbReference>
<feature type="domain" description="Methyltransferase type 11" evidence="1">
    <location>
        <begin position="48"/>
        <end position="141"/>
    </location>
</feature>
<organism evidence="2 3">
    <name type="scientific">Dickeya poaceiphila</name>
    <dbReference type="NCBI Taxonomy" id="568768"/>
    <lineage>
        <taxon>Bacteria</taxon>
        <taxon>Pseudomonadati</taxon>
        <taxon>Pseudomonadota</taxon>
        <taxon>Gammaproteobacteria</taxon>
        <taxon>Enterobacterales</taxon>
        <taxon>Pectobacteriaceae</taxon>
        <taxon>Dickeya</taxon>
    </lineage>
</organism>
<keyword evidence="3" id="KW-1185">Reference proteome</keyword>
<dbReference type="Pfam" id="PF08241">
    <property type="entry name" value="Methyltransf_11"/>
    <property type="match status" value="1"/>
</dbReference>
<dbReference type="Proteomes" id="UP000320591">
    <property type="component" value="Chromosome"/>
</dbReference>
<evidence type="ECO:0000313" key="3">
    <source>
        <dbReference type="Proteomes" id="UP000320591"/>
    </source>
</evidence>
<dbReference type="OrthoDB" id="529208at2"/>
<proteinExistence type="predicted"/>
<dbReference type="SUPFAM" id="SSF53335">
    <property type="entry name" value="S-adenosyl-L-methionine-dependent methyltransferases"/>
    <property type="match status" value="1"/>
</dbReference>
<dbReference type="CDD" id="cd02440">
    <property type="entry name" value="AdoMet_MTases"/>
    <property type="match status" value="1"/>
</dbReference>